<accession>X1KSZ0</accession>
<dbReference type="AlphaFoldDB" id="X1KSZ0"/>
<sequence>MKYNFKNRPVKSTPQEYERWIKGFEKKVKNFDAQKWFDENVYEDWTWEGMLQKFIEKEILG</sequence>
<comment type="caution">
    <text evidence="1">The sequence shown here is derived from an EMBL/GenBank/DDBJ whole genome shotgun (WGS) entry which is preliminary data.</text>
</comment>
<protein>
    <submittedName>
        <fullName evidence="1">Uncharacterized protein</fullName>
    </submittedName>
</protein>
<name>X1KSZ0_9ZZZZ</name>
<dbReference type="EMBL" id="BARV01000319">
    <property type="protein sequence ID" value="GAH96735.1"/>
    <property type="molecule type" value="Genomic_DNA"/>
</dbReference>
<reference evidence="1" key="1">
    <citation type="journal article" date="2014" name="Front. Microbiol.">
        <title>High frequency of phylogenetically diverse reductive dehalogenase-homologous genes in deep subseafloor sedimentary metagenomes.</title>
        <authorList>
            <person name="Kawai M."/>
            <person name="Futagami T."/>
            <person name="Toyoda A."/>
            <person name="Takaki Y."/>
            <person name="Nishi S."/>
            <person name="Hori S."/>
            <person name="Arai W."/>
            <person name="Tsubouchi T."/>
            <person name="Morono Y."/>
            <person name="Uchiyama I."/>
            <person name="Ito T."/>
            <person name="Fujiyama A."/>
            <person name="Inagaki F."/>
            <person name="Takami H."/>
        </authorList>
    </citation>
    <scope>NUCLEOTIDE SEQUENCE</scope>
    <source>
        <strain evidence="1">Expedition CK06-06</strain>
    </source>
</reference>
<gene>
    <name evidence="1" type="ORF">S06H3_01305</name>
</gene>
<feature type="non-terminal residue" evidence="1">
    <location>
        <position position="61"/>
    </location>
</feature>
<evidence type="ECO:0000313" key="1">
    <source>
        <dbReference type="EMBL" id="GAH96735.1"/>
    </source>
</evidence>
<organism evidence="1">
    <name type="scientific">marine sediment metagenome</name>
    <dbReference type="NCBI Taxonomy" id="412755"/>
    <lineage>
        <taxon>unclassified sequences</taxon>
        <taxon>metagenomes</taxon>
        <taxon>ecological metagenomes</taxon>
    </lineage>
</organism>
<proteinExistence type="predicted"/>